<sequence length="260" mass="29408">MPSKDAATPGGDLLPHIVGDDGTVSLFALGGAMVTRVLREPPEADARADSSSTRQFHFEVVIHPDHPRLRGLPKPSAHFHPYQEEYFTVIEGALGIEIEGVERVVRPGDGEFVVRRGVNHRLCFPSPSASADSAEEEQQQEPIRFYISAERTTNTSALDLIFFENWYAYQEQVVVYGKRLDMIQVLCTWDAGDSYVTLPWWVPFRSFVSRAMGVVVGRWLGGLLGYQPFYKCWTSDWELACSKMERSVFQRRFTDRAKTA</sequence>
<proteinExistence type="predicted"/>
<dbReference type="InterPro" id="IPR011051">
    <property type="entry name" value="RmlC_Cupin_sf"/>
</dbReference>
<gene>
    <name evidence="2" type="ORF">C8A03DRAFT_17341</name>
</gene>
<reference evidence="2" key="1">
    <citation type="journal article" date="2023" name="Mol. Phylogenet. Evol.">
        <title>Genome-scale phylogeny and comparative genomics of the fungal order Sordariales.</title>
        <authorList>
            <person name="Hensen N."/>
            <person name="Bonometti L."/>
            <person name="Westerberg I."/>
            <person name="Brannstrom I.O."/>
            <person name="Guillou S."/>
            <person name="Cros-Aarteil S."/>
            <person name="Calhoun S."/>
            <person name="Haridas S."/>
            <person name="Kuo A."/>
            <person name="Mondo S."/>
            <person name="Pangilinan J."/>
            <person name="Riley R."/>
            <person name="LaButti K."/>
            <person name="Andreopoulos B."/>
            <person name="Lipzen A."/>
            <person name="Chen C."/>
            <person name="Yan M."/>
            <person name="Daum C."/>
            <person name="Ng V."/>
            <person name="Clum A."/>
            <person name="Steindorff A."/>
            <person name="Ohm R.A."/>
            <person name="Martin F."/>
            <person name="Silar P."/>
            <person name="Natvig D.O."/>
            <person name="Lalanne C."/>
            <person name="Gautier V."/>
            <person name="Ament-Velasquez S.L."/>
            <person name="Kruys A."/>
            <person name="Hutchinson M.I."/>
            <person name="Powell A.J."/>
            <person name="Barry K."/>
            <person name="Miller A.N."/>
            <person name="Grigoriev I.V."/>
            <person name="Debuchy R."/>
            <person name="Gladieux P."/>
            <person name="Hiltunen Thoren M."/>
            <person name="Johannesson H."/>
        </authorList>
    </citation>
    <scope>NUCLEOTIDE SEQUENCE</scope>
    <source>
        <strain evidence="2">CBS 532.94</strain>
    </source>
</reference>
<comment type="caution">
    <text evidence="2">The sequence shown here is derived from an EMBL/GenBank/DDBJ whole genome shotgun (WGS) entry which is preliminary data.</text>
</comment>
<dbReference type="AlphaFoldDB" id="A0AAN7HC87"/>
<reference evidence="2" key="2">
    <citation type="submission" date="2023-05" db="EMBL/GenBank/DDBJ databases">
        <authorList>
            <consortium name="Lawrence Berkeley National Laboratory"/>
            <person name="Steindorff A."/>
            <person name="Hensen N."/>
            <person name="Bonometti L."/>
            <person name="Westerberg I."/>
            <person name="Brannstrom I.O."/>
            <person name="Guillou S."/>
            <person name="Cros-Aarteil S."/>
            <person name="Calhoun S."/>
            <person name="Haridas S."/>
            <person name="Kuo A."/>
            <person name="Mondo S."/>
            <person name="Pangilinan J."/>
            <person name="Riley R."/>
            <person name="Labutti K."/>
            <person name="Andreopoulos B."/>
            <person name="Lipzen A."/>
            <person name="Chen C."/>
            <person name="Yanf M."/>
            <person name="Daum C."/>
            <person name="Ng V."/>
            <person name="Clum A."/>
            <person name="Ohm R."/>
            <person name="Martin F."/>
            <person name="Silar P."/>
            <person name="Natvig D."/>
            <person name="Lalanne C."/>
            <person name="Gautier V."/>
            <person name="Ament-Velasquez S.L."/>
            <person name="Kruys A."/>
            <person name="Hutchinson M.I."/>
            <person name="Powell A.J."/>
            <person name="Barry K."/>
            <person name="Miller A.N."/>
            <person name="Grigoriev I.V."/>
            <person name="Debuchy R."/>
            <person name="Gladieux P."/>
            <person name="Thoren M.H."/>
            <person name="Johannesson H."/>
        </authorList>
    </citation>
    <scope>NUCLEOTIDE SEQUENCE</scope>
    <source>
        <strain evidence="2">CBS 532.94</strain>
    </source>
</reference>
<dbReference type="EMBL" id="MU860224">
    <property type="protein sequence ID" value="KAK4235970.1"/>
    <property type="molecule type" value="Genomic_DNA"/>
</dbReference>
<protein>
    <submittedName>
        <fullName evidence="2">Protein SchB</fullName>
    </submittedName>
</protein>
<keyword evidence="3" id="KW-1185">Reference proteome</keyword>
<dbReference type="Pfam" id="PF07883">
    <property type="entry name" value="Cupin_2"/>
    <property type="match status" value="1"/>
</dbReference>
<evidence type="ECO:0000313" key="3">
    <source>
        <dbReference type="Proteomes" id="UP001303760"/>
    </source>
</evidence>
<name>A0AAN7HC87_9PEZI</name>
<organism evidence="2 3">
    <name type="scientific">Achaetomium macrosporum</name>
    <dbReference type="NCBI Taxonomy" id="79813"/>
    <lineage>
        <taxon>Eukaryota</taxon>
        <taxon>Fungi</taxon>
        <taxon>Dikarya</taxon>
        <taxon>Ascomycota</taxon>
        <taxon>Pezizomycotina</taxon>
        <taxon>Sordariomycetes</taxon>
        <taxon>Sordariomycetidae</taxon>
        <taxon>Sordariales</taxon>
        <taxon>Chaetomiaceae</taxon>
        <taxon>Achaetomium</taxon>
    </lineage>
</organism>
<feature type="domain" description="Cupin type-2" evidence="1">
    <location>
        <begin position="75"/>
        <end position="122"/>
    </location>
</feature>
<dbReference type="InterPro" id="IPR013096">
    <property type="entry name" value="Cupin_2"/>
</dbReference>
<dbReference type="InterPro" id="IPR014710">
    <property type="entry name" value="RmlC-like_jellyroll"/>
</dbReference>
<accession>A0AAN7HC87</accession>
<dbReference type="Gene3D" id="2.60.120.10">
    <property type="entry name" value="Jelly Rolls"/>
    <property type="match status" value="1"/>
</dbReference>
<dbReference type="SUPFAM" id="SSF51182">
    <property type="entry name" value="RmlC-like cupins"/>
    <property type="match status" value="2"/>
</dbReference>
<dbReference type="Proteomes" id="UP001303760">
    <property type="component" value="Unassembled WGS sequence"/>
</dbReference>
<evidence type="ECO:0000259" key="1">
    <source>
        <dbReference type="Pfam" id="PF07883"/>
    </source>
</evidence>
<evidence type="ECO:0000313" key="2">
    <source>
        <dbReference type="EMBL" id="KAK4235970.1"/>
    </source>
</evidence>